<dbReference type="EMBL" id="VSSQ01128880">
    <property type="protein sequence ID" value="MPN57400.1"/>
    <property type="molecule type" value="Genomic_DNA"/>
</dbReference>
<organism evidence="1">
    <name type="scientific">bioreactor metagenome</name>
    <dbReference type="NCBI Taxonomy" id="1076179"/>
    <lineage>
        <taxon>unclassified sequences</taxon>
        <taxon>metagenomes</taxon>
        <taxon>ecological metagenomes</taxon>
    </lineage>
</organism>
<evidence type="ECO:0000313" key="1">
    <source>
        <dbReference type="EMBL" id="MPN57400.1"/>
    </source>
</evidence>
<comment type="caution">
    <text evidence="1">The sequence shown here is derived from an EMBL/GenBank/DDBJ whole genome shotgun (WGS) entry which is preliminary data.</text>
</comment>
<reference evidence="1" key="1">
    <citation type="submission" date="2019-08" db="EMBL/GenBank/DDBJ databases">
        <authorList>
            <person name="Kucharzyk K."/>
            <person name="Murdoch R.W."/>
            <person name="Higgins S."/>
            <person name="Loffler F."/>
        </authorList>
    </citation>
    <scope>NUCLEOTIDE SEQUENCE</scope>
</reference>
<name>A0A645J2J6_9ZZZZ</name>
<sequence>MINEQMKLMDQFRHAVESYICGLYPEIKIDGRYAYKFGKQLAKIMFEYAEVSISSAESASIPVARVVYVTEHQLHVRCPFCGKSIIMAVNRSVLW</sequence>
<protein>
    <submittedName>
        <fullName evidence="1">Uncharacterized protein</fullName>
    </submittedName>
</protein>
<gene>
    <name evidence="1" type="ORF">SDC9_205094</name>
</gene>
<accession>A0A645J2J6</accession>
<proteinExistence type="predicted"/>
<dbReference type="AlphaFoldDB" id="A0A645J2J6"/>